<dbReference type="Gene3D" id="2.60.40.10">
    <property type="entry name" value="Immunoglobulins"/>
    <property type="match status" value="1"/>
</dbReference>
<name>A0A095A870_SCHHA</name>
<dbReference type="PROSITE" id="PS50835">
    <property type="entry name" value="IG_LIKE"/>
    <property type="match status" value="1"/>
</dbReference>
<sequence>MANLEKEIKKIDNVVSNDLTVTPEEVKARPGTTVQFLCELSTITGMKGGKVFWMRTDRQDLRPGKEEVIGTNGGRALLIVKDVGRFDHNISYMCTDGVSNSKTVGYELL</sequence>
<dbReference type="InterPro" id="IPR036179">
    <property type="entry name" value="Ig-like_dom_sf"/>
</dbReference>
<dbReference type="SUPFAM" id="SSF48726">
    <property type="entry name" value="Immunoglobulin"/>
    <property type="match status" value="1"/>
</dbReference>
<organism evidence="2">
    <name type="scientific">Schistosoma haematobium</name>
    <name type="common">Blood fluke</name>
    <dbReference type="NCBI Taxonomy" id="6185"/>
    <lineage>
        <taxon>Eukaryota</taxon>
        <taxon>Metazoa</taxon>
        <taxon>Spiralia</taxon>
        <taxon>Lophotrochozoa</taxon>
        <taxon>Platyhelminthes</taxon>
        <taxon>Trematoda</taxon>
        <taxon>Digenea</taxon>
        <taxon>Strigeidida</taxon>
        <taxon>Schistosomatoidea</taxon>
        <taxon>Schistosomatidae</taxon>
        <taxon>Schistosoma</taxon>
    </lineage>
</organism>
<dbReference type="STRING" id="6185.A0A095A870"/>
<evidence type="ECO:0000313" key="2">
    <source>
        <dbReference type="EMBL" id="KGB41934.1"/>
    </source>
</evidence>
<evidence type="ECO:0000259" key="1">
    <source>
        <dbReference type="PROSITE" id="PS50835"/>
    </source>
</evidence>
<proteinExistence type="predicted"/>
<reference evidence="2" key="1">
    <citation type="journal article" date="2012" name="Nat. Genet.">
        <title>Whole-genome sequence of Schistosoma haematobium.</title>
        <authorList>
            <person name="Young N.D."/>
            <person name="Jex A.R."/>
            <person name="Li B."/>
            <person name="Liu S."/>
            <person name="Yang L."/>
            <person name="Xiong Z."/>
            <person name="Li Y."/>
            <person name="Cantacessi C."/>
            <person name="Hall R.S."/>
            <person name="Xu X."/>
            <person name="Chen F."/>
            <person name="Wu X."/>
            <person name="Zerlotini A."/>
            <person name="Oliveira G."/>
            <person name="Hofmann A."/>
            <person name="Zhang G."/>
            <person name="Fang X."/>
            <person name="Kang Y."/>
            <person name="Campbell B.E."/>
            <person name="Loukas A."/>
            <person name="Ranganathan S."/>
            <person name="Rollinson D."/>
            <person name="Rinaldi G."/>
            <person name="Brindley P.J."/>
            <person name="Yang H."/>
            <person name="Wang J."/>
            <person name="Wang J."/>
            <person name="Gasser R.B."/>
        </authorList>
    </citation>
    <scope>NUCLEOTIDE SEQUENCE [LARGE SCALE GENOMIC DNA]</scope>
</reference>
<gene>
    <name evidence="2" type="ORF">MS3_10496</name>
</gene>
<accession>A0A095A870</accession>
<dbReference type="InterPro" id="IPR013783">
    <property type="entry name" value="Ig-like_fold"/>
</dbReference>
<dbReference type="EMBL" id="KL252243">
    <property type="protein sequence ID" value="KGB41934.1"/>
    <property type="molecule type" value="Genomic_DNA"/>
</dbReference>
<feature type="domain" description="Ig-like" evidence="1">
    <location>
        <begin position="17"/>
        <end position="105"/>
    </location>
</feature>
<protein>
    <recommendedName>
        <fullName evidence="1">Ig-like domain-containing protein</fullName>
    </recommendedName>
</protein>
<dbReference type="InterPro" id="IPR007110">
    <property type="entry name" value="Ig-like_dom"/>
</dbReference>
<dbReference type="AlphaFoldDB" id="A0A095A870"/>